<evidence type="ECO:0000256" key="4">
    <source>
        <dbReference type="SAM" id="Coils"/>
    </source>
</evidence>
<dbReference type="Gene3D" id="3.40.50.300">
    <property type="entry name" value="P-loop containing nucleotide triphosphate hydrolases"/>
    <property type="match status" value="1"/>
</dbReference>
<dbReference type="PROSITE" id="PS00211">
    <property type="entry name" value="ABC_TRANSPORTER_1"/>
    <property type="match status" value="1"/>
</dbReference>
<keyword evidence="2" id="KW-0547">Nucleotide-binding</keyword>
<evidence type="ECO:0000256" key="1">
    <source>
        <dbReference type="ARBA" id="ARBA00022448"/>
    </source>
</evidence>
<organism evidence="6 7">
    <name type="scientific">Clostridium oceanicum</name>
    <dbReference type="NCBI Taxonomy" id="1543"/>
    <lineage>
        <taxon>Bacteria</taxon>
        <taxon>Bacillati</taxon>
        <taxon>Bacillota</taxon>
        <taxon>Clostridia</taxon>
        <taxon>Eubacteriales</taxon>
        <taxon>Clostridiaceae</taxon>
        <taxon>Clostridium</taxon>
    </lineage>
</organism>
<evidence type="ECO:0000256" key="3">
    <source>
        <dbReference type="ARBA" id="ARBA00022840"/>
    </source>
</evidence>
<feature type="coiled-coil region" evidence="4">
    <location>
        <begin position="204"/>
        <end position="231"/>
    </location>
</feature>
<evidence type="ECO:0000259" key="5">
    <source>
        <dbReference type="PROSITE" id="PS50893"/>
    </source>
</evidence>
<dbReference type="InterPro" id="IPR017871">
    <property type="entry name" value="ABC_transporter-like_CS"/>
</dbReference>
<dbReference type="CDD" id="cd03230">
    <property type="entry name" value="ABC_DR_subfamily_A"/>
    <property type="match status" value="1"/>
</dbReference>
<dbReference type="PANTHER" id="PTHR42939:SF1">
    <property type="entry name" value="ABC TRANSPORTER ATP-BINDING PROTEIN ALBC-RELATED"/>
    <property type="match status" value="1"/>
</dbReference>
<dbReference type="SUPFAM" id="SSF52540">
    <property type="entry name" value="P-loop containing nucleoside triphosphate hydrolases"/>
    <property type="match status" value="1"/>
</dbReference>
<dbReference type="SMART" id="SM00382">
    <property type="entry name" value="AAA"/>
    <property type="match status" value="1"/>
</dbReference>
<name>A0ABN1J7T7_9CLOT</name>
<accession>A0ABN1J7T7</accession>
<keyword evidence="1" id="KW-0813">Transport</keyword>
<protein>
    <submittedName>
        <fullName evidence="6">ABC transporter ATP-binding protein</fullName>
    </submittedName>
</protein>
<evidence type="ECO:0000313" key="7">
    <source>
        <dbReference type="Proteomes" id="UP001501510"/>
    </source>
</evidence>
<keyword evidence="7" id="KW-1185">Reference proteome</keyword>
<proteinExistence type="predicted"/>
<dbReference type="InterPro" id="IPR003439">
    <property type="entry name" value="ABC_transporter-like_ATP-bd"/>
</dbReference>
<dbReference type="PANTHER" id="PTHR42939">
    <property type="entry name" value="ABC TRANSPORTER ATP-BINDING PROTEIN ALBC-RELATED"/>
    <property type="match status" value="1"/>
</dbReference>
<keyword evidence="4" id="KW-0175">Coiled coil</keyword>
<dbReference type="Pfam" id="PF00005">
    <property type="entry name" value="ABC_tran"/>
    <property type="match status" value="1"/>
</dbReference>
<dbReference type="InterPro" id="IPR051782">
    <property type="entry name" value="ABC_Transporter_VariousFunc"/>
</dbReference>
<keyword evidence="3 6" id="KW-0067">ATP-binding</keyword>
<dbReference type="InterPro" id="IPR027417">
    <property type="entry name" value="P-loop_NTPase"/>
</dbReference>
<dbReference type="EMBL" id="BAAACG010000001">
    <property type="protein sequence ID" value="GAA0731549.1"/>
    <property type="molecule type" value="Genomic_DNA"/>
</dbReference>
<evidence type="ECO:0000313" key="6">
    <source>
        <dbReference type="EMBL" id="GAA0731549.1"/>
    </source>
</evidence>
<gene>
    <name evidence="6" type="ORF">GCM10008906_00160</name>
</gene>
<comment type="caution">
    <text evidence="6">The sequence shown here is derived from an EMBL/GenBank/DDBJ whole genome shotgun (WGS) entry which is preliminary data.</text>
</comment>
<sequence>MLTISNLTKKYNKVVAVDNLNIEVNDGEIAVLLGPNGAGKSTTIKCITGLLRYDGEIEICGYKNKSVEAKKIFAYIPETPSLYELLTVYEHLEYIAKTYKIKNYKEKAEELLKEFDLYDKKDKLGKELSKGMQQKVSVCCGLLINPKVVLFDEPMIGLDPKAIKELKRIFLTLKEKGCSVIISTHIIDSIEELWDKALIMSKGKIVLSRTREELKEKNESLEEIFFEVTEE</sequence>
<dbReference type="InterPro" id="IPR003593">
    <property type="entry name" value="AAA+_ATPase"/>
</dbReference>
<reference evidence="6 7" key="1">
    <citation type="journal article" date="2019" name="Int. J. Syst. Evol. Microbiol.">
        <title>The Global Catalogue of Microorganisms (GCM) 10K type strain sequencing project: providing services to taxonomists for standard genome sequencing and annotation.</title>
        <authorList>
            <consortium name="The Broad Institute Genomics Platform"/>
            <consortium name="The Broad Institute Genome Sequencing Center for Infectious Disease"/>
            <person name="Wu L."/>
            <person name="Ma J."/>
        </authorList>
    </citation>
    <scope>NUCLEOTIDE SEQUENCE [LARGE SCALE GENOMIC DNA]</scope>
    <source>
        <strain evidence="6 7">JCM 1407</strain>
    </source>
</reference>
<dbReference type="GO" id="GO:0005524">
    <property type="term" value="F:ATP binding"/>
    <property type="evidence" value="ECO:0007669"/>
    <property type="project" value="UniProtKB-KW"/>
</dbReference>
<dbReference type="Proteomes" id="UP001501510">
    <property type="component" value="Unassembled WGS sequence"/>
</dbReference>
<evidence type="ECO:0000256" key="2">
    <source>
        <dbReference type="ARBA" id="ARBA00022741"/>
    </source>
</evidence>
<feature type="domain" description="ABC transporter" evidence="5">
    <location>
        <begin position="2"/>
        <end position="227"/>
    </location>
</feature>
<dbReference type="PROSITE" id="PS50893">
    <property type="entry name" value="ABC_TRANSPORTER_2"/>
    <property type="match status" value="1"/>
</dbReference>